<dbReference type="GO" id="GO:0000811">
    <property type="term" value="C:GINS complex"/>
    <property type="evidence" value="ECO:0007669"/>
    <property type="project" value="TreeGrafter"/>
</dbReference>
<comment type="caution">
    <text evidence="9">The sequence shown here is derived from an EMBL/GenBank/DDBJ whole genome shotgun (WGS) entry which is preliminary data.</text>
</comment>
<evidence type="ECO:0000256" key="2">
    <source>
        <dbReference type="ARBA" id="ARBA00010565"/>
    </source>
</evidence>
<dbReference type="FunFam" id="3.40.5.50:FF:000001">
    <property type="entry name" value="DNA replication complex GINS protein PSF2"/>
    <property type="match status" value="1"/>
</dbReference>
<dbReference type="Pfam" id="PF05916">
    <property type="entry name" value="Sld5"/>
    <property type="match status" value="1"/>
</dbReference>
<dbReference type="InterPro" id="IPR056784">
    <property type="entry name" value="PSF2_N"/>
</dbReference>
<feature type="domain" description="DNA replication complex GINS protein PSF2 N-terminal" evidence="8">
    <location>
        <begin position="3"/>
        <end position="61"/>
    </location>
</feature>
<dbReference type="Gene3D" id="3.40.5.50">
    <property type="match status" value="1"/>
</dbReference>
<organism evidence="9 10">
    <name type="scientific">Caenorhabditis auriculariae</name>
    <dbReference type="NCBI Taxonomy" id="2777116"/>
    <lineage>
        <taxon>Eukaryota</taxon>
        <taxon>Metazoa</taxon>
        <taxon>Ecdysozoa</taxon>
        <taxon>Nematoda</taxon>
        <taxon>Chromadorea</taxon>
        <taxon>Rhabditida</taxon>
        <taxon>Rhabditina</taxon>
        <taxon>Rhabditomorpha</taxon>
        <taxon>Rhabditoidea</taxon>
        <taxon>Rhabditidae</taxon>
        <taxon>Peloderinae</taxon>
        <taxon>Caenorhabditis</taxon>
    </lineage>
</organism>
<evidence type="ECO:0000256" key="3">
    <source>
        <dbReference type="ARBA" id="ARBA00022705"/>
    </source>
</evidence>
<proteinExistence type="inferred from homology"/>
<dbReference type="PIRSF" id="PIRSF028998">
    <property type="entry name" value="GINS_Psf2_subgr"/>
    <property type="match status" value="1"/>
</dbReference>
<dbReference type="InterPro" id="IPR021151">
    <property type="entry name" value="GINS_A"/>
</dbReference>
<keyword evidence="3 6" id="KW-0235">DNA replication</keyword>
<dbReference type="GO" id="GO:0006260">
    <property type="term" value="P:DNA replication"/>
    <property type="evidence" value="ECO:0007669"/>
    <property type="project" value="UniProtKB-KW"/>
</dbReference>
<dbReference type="PANTHER" id="PTHR12772:SF0">
    <property type="entry name" value="DNA REPLICATION COMPLEX GINS PROTEIN PSF2"/>
    <property type="match status" value="1"/>
</dbReference>
<reference evidence="9" key="1">
    <citation type="submission" date="2020-10" db="EMBL/GenBank/DDBJ databases">
        <authorList>
            <person name="Kikuchi T."/>
        </authorList>
    </citation>
    <scope>NUCLEOTIDE SEQUENCE</scope>
    <source>
        <strain evidence="9">NKZ352</strain>
    </source>
</reference>
<comment type="similarity">
    <text evidence="2 6">Belongs to the GINS2/PSF2 family.</text>
</comment>
<evidence type="ECO:0000256" key="5">
    <source>
        <dbReference type="ARBA" id="ARBA00063134"/>
    </source>
</evidence>
<comment type="subunit">
    <text evidence="5">Component of the GINS complex which is a heterotetramer of gins1, gins2, gins3 and gins4.</text>
</comment>
<feature type="domain" description="GINS subunit" evidence="7">
    <location>
        <begin position="65"/>
        <end position="166"/>
    </location>
</feature>
<dbReference type="AlphaFoldDB" id="A0A8S1GPJ2"/>
<sequence length="180" mass="20744">MNARKCEFMAQNLEIEIVPRITERVIHLISGDVGPFEASIPAKVPVWMATMLKRKHHCHIVCPEWMTVDELKQILAAENEIMPLTQLPDFFFELSHILVREAHDDIKDVDQVKSLIQDIYDKREAKLRTSTLEFLSKQRSVTHARMSAVQPIEIAGARTTLKACRQLSLVIRNHQQTTQH</sequence>
<evidence type="ECO:0000259" key="8">
    <source>
        <dbReference type="Pfam" id="PF25005"/>
    </source>
</evidence>
<evidence type="ECO:0000259" key="7">
    <source>
        <dbReference type="Pfam" id="PF05916"/>
    </source>
</evidence>
<dbReference type="GO" id="GO:0000727">
    <property type="term" value="P:double-strand break repair via break-induced replication"/>
    <property type="evidence" value="ECO:0007669"/>
    <property type="project" value="TreeGrafter"/>
</dbReference>
<protein>
    <recommendedName>
        <fullName evidence="6">DNA replication complex GINS protein PSF2</fullName>
    </recommendedName>
</protein>
<dbReference type="Proteomes" id="UP000835052">
    <property type="component" value="Unassembled WGS sequence"/>
</dbReference>
<dbReference type="EMBL" id="CAJGYM010000001">
    <property type="protein sequence ID" value="CAD6184851.1"/>
    <property type="molecule type" value="Genomic_DNA"/>
</dbReference>
<keyword evidence="4 6" id="KW-0539">Nucleus</keyword>
<dbReference type="SUPFAM" id="SSF160059">
    <property type="entry name" value="PriA/YqbF domain"/>
    <property type="match status" value="1"/>
</dbReference>
<dbReference type="Pfam" id="PF25005">
    <property type="entry name" value="PSF2_N"/>
    <property type="match status" value="1"/>
</dbReference>
<evidence type="ECO:0000313" key="10">
    <source>
        <dbReference type="Proteomes" id="UP000835052"/>
    </source>
</evidence>
<evidence type="ECO:0000256" key="6">
    <source>
        <dbReference type="PIRNR" id="PIRNR028998"/>
    </source>
</evidence>
<gene>
    <name evidence="9" type="ORF">CAUJ_LOCUS770</name>
</gene>
<keyword evidence="10" id="KW-1185">Reference proteome</keyword>
<dbReference type="FunFam" id="1.20.58.1020:FF:000001">
    <property type="entry name" value="DNA replication complex GINS protein PSF2"/>
    <property type="match status" value="1"/>
</dbReference>
<dbReference type="CDD" id="cd21694">
    <property type="entry name" value="GINS_B_Psf2"/>
    <property type="match status" value="1"/>
</dbReference>
<dbReference type="CDD" id="cd11712">
    <property type="entry name" value="GINS_A_psf2"/>
    <property type="match status" value="1"/>
</dbReference>
<evidence type="ECO:0000256" key="1">
    <source>
        <dbReference type="ARBA" id="ARBA00004123"/>
    </source>
</evidence>
<dbReference type="Gene3D" id="1.20.58.1020">
    <property type="match status" value="1"/>
</dbReference>
<name>A0A8S1GPJ2_9PELO</name>
<evidence type="ECO:0000256" key="4">
    <source>
        <dbReference type="ARBA" id="ARBA00023242"/>
    </source>
</evidence>
<evidence type="ECO:0000313" key="9">
    <source>
        <dbReference type="EMBL" id="CAD6184851.1"/>
    </source>
</evidence>
<dbReference type="PANTHER" id="PTHR12772">
    <property type="entry name" value="DNA REPLICATION COMPLEX GINS PROTEIN PSF2"/>
    <property type="match status" value="1"/>
</dbReference>
<accession>A0A8S1GPJ2</accession>
<dbReference type="SUPFAM" id="SSF158573">
    <property type="entry name" value="GINS helical bundle-like"/>
    <property type="match status" value="1"/>
</dbReference>
<comment type="subcellular location">
    <subcellularLocation>
        <location evidence="1 6">Nucleus</location>
    </subcellularLocation>
</comment>
<dbReference type="GO" id="GO:0071162">
    <property type="term" value="C:CMG complex"/>
    <property type="evidence" value="ECO:0007669"/>
    <property type="project" value="UniProtKB-ARBA"/>
</dbReference>
<dbReference type="OrthoDB" id="1938138at2759"/>
<dbReference type="InterPro" id="IPR007257">
    <property type="entry name" value="GINS_Psf2"/>
</dbReference>
<dbReference type="InterPro" id="IPR036224">
    <property type="entry name" value="GINS_bundle-like_dom_sf"/>
</dbReference>